<accession>A0A839ENS5</accession>
<dbReference type="InterPro" id="IPR050266">
    <property type="entry name" value="AB_hydrolase_sf"/>
</dbReference>
<dbReference type="EMBL" id="JACGXN010000003">
    <property type="protein sequence ID" value="MBA8879056.1"/>
    <property type="molecule type" value="Genomic_DNA"/>
</dbReference>
<evidence type="ECO:0000259" key="2">
    <source>
        <dbReference type="Pfam" id="PF00561"/>
    </source>
</evidence>
<dbReference type="GO" id="GO:0046464">
    <property type="term" value="P:acylglycerol catabolic process"/>
    <property type="evidence" value="ECO:0007669"/>
    <property type="project" value="TreeGrafter"/>
</dbReference>
<dbReference type="InterPro" id="IPR000639">
    <property type="entry name" value="Epox_hydrolase-like"/>
</dbReference>
<dbReference type="InterPro" id="IPR000073">
    <property type="entry name" value="AB_hydrolase_1"/>
</dbReference>
<dbReference type="PRINTS" id="PR00412">
    <property type="entry name" value="EPOXHYDRLASE"/>
</dbReference>
<dbReference type="PRINTS" id="PR00111">
    <property type="entry name" value="ABHYDROLASE"/>
</dbReference>
<evidence type="ECO:0000313" key="4">
    <source>
        <dbReference type="Proteomes" id="UP000549052"/>
    </source>
</evidence>
<dbReference type="Pfam" id="PF00561">
    <property type="entry name" value="Abhydrolase_1"/>
    <property type="match status" value="1"/>
</dbReference>
<keyword evidence="1" id="KW-0732">Signal</keyword>
<sequence>MLKTLARLLLAVPLLYSMSIFGAAAQSAVQPTYGSELEGFAYPYPIQHFAFVSQGRTLSMAYMDIAPKGPANGRTVVLLHGKNYCGATWEQTIVQLSGNGYRVIAPDQIGFCASTKPDGYQFSFGQLAANTRALLKSLNIEKAIILGHSMGGMLATRFALNYPDTVEKLVLVNPLGLEDWQAEGVPYATVDQLYQNELKTDFNSIKAYQQRYYFHGNWKPDYDRWVSMLAGMYAGPGKAIVAMNQAQTSEMLFTQPVAHEFARLSMPTLLLIGAKDRTAPGANRAPVALAERLGQFEKLSQQAAATIPRAKLVLFPDLGHSPQVEAPQQFHEALLRGLAE</sequence>
<comment type="caution">
    <text evidence="3">The sequence shown here is derived from an EMBL/GenBank/DDBJ whole genome shotgun (WGS) entry which is preliminary data.</text>
</comment>
<dbReference type="SUPFAM" id="SSF53474">
    <property type="entry name" value="alpha/beta-Hydrolases"/>
    <property type="match status" value="1"/>
</dbReference>
<reference evidence="3 4" key="1">
    <citation type="submission" date="2020-07" db="EMBL/GenBank/DDBJ databases">
        <title>Genomic Encyclopedia of Type Strains, Phase IV (KMG-V): Genome sequencing to study the core and pangenomes of soil and plant-associated prokaryotes.</title>
        <authorList>
            <person name="Whitman W."/>
        </authorList>
    </citation>
    <scope>NUCLEOTIDE SEQUENCE [LARGE SCALE GENOMIC DNA]</scope>
    <source>
        <strain evidence="3 4">AN3</strain>
    </source>
</reference>
<dbReference type="InterPro" id="IPR029058">
    <property type="entry name" value="AB_hydrolase_fold"/>
</dbReference>
<feature type="chain" id="PRO_5032532474" evidence="1">
    <location>
        <begin position="26"/>
        <end position="340"/>
    </location>
</feature>
<dbReference type="AlphaFoldDB" id="A0A839ENS5"/>
<evidence type="ECO:0000313" key="3">
    <source>
        <dbReference type="EMBL" id="MBA8879056.1"/>
    </source>
</evidence>
<name>A0A839ENS5_9HYPH</name>
<dbReference type="PANTHER" id="PTHR43798:SF33">
    <property type="entry name" value="HYDROLASE, PUTATIVE (AFU_ORTHOLOGUE AFUA_2G14860)-RELATED"/>
    <property type="match status" value="1"/>
</dbReference>
<organism evidence="3 4">
    <name type="scientific">Phyllobacterium myrsinacearum</name>
    <dbReference type="NCBI Taxonomy" id="28101"/>
    <lineage>
        <taxon>Bacteria</taxon>
        <taxon>Pseudomonadati</taxon>
        <taxon>Pseudomonadota</taxon>
        <taxon>Alphaproteobacteria</taxon>
        <taxon>Hyphomicrobiales</taxon>
        <taxon>Phyllobacteriaceae</taxon>
        <taxon>Phyllobacterium</taxon>
    </lineage>
</organism>
<dbReference type="Gene3D" id="3.40.50.1820">
    <property type="entry name" value="alpha/beta hydrolase"/>
    <property type="match status" value="1"/>
</dbReference>
<dbReference type="Proteomes" id="UP000549052">
    <property type="component" value="Unassembled WGS sequence"/>
</dbReference>
<gene>
    <name evidence="3" type="ORF">FHW16_002774</name>
</gene>
<protein>
    <submittedName>
        <fullName evidence="3">Pimeloyl-ACP methyl ester carboxylesterase</fullName>
    </submittedName>
</protein>
<proteinExistence type="predicted"/>
<dbReference type="GO" id="GO:0016020">
    <property type="term" value="C:membrane"/>
    <property type="evidence" value="ECO:0007669"/>
    <property type="project" value="TreeGrafter"/>
</dbReference>
<keyword evidence="4" id="KW-1185">Reference proteome</keyword>
<dbReference type="GO" id="GO:0047372">
    <property type="term" value="F:monoacylglycerol lipase activity"/>
    <property type="evidence" value="ECO:0007669"/>
    <property type="project" value="TreeGrafter"/>
</dbReference>
<feature type="domain" description="AB hydrolase-1" evidence="2">
    <location>
        <begin position="75"/>
        <end position="327"/>
    </location>
</feature>
<dbReference type="PANTHER" id="PTHR43798">
    <property type="entry name" value="MONOACYLGLYCEROL LIPASE"/>
    <property type="match status" value="1"/>
</dbReference>
<dbReference type="RefSeq" id="WP_182549723.1">
    <property type="nucleotide sequence ID" value="NZ_JACGXN010000003.1"/>
</dbReference>
<evidence type="ECO:0000256" key="1">
    <source>
        <dbReference type="SAM" id="SignalP"/>
    </source>
</evidence>
<feature type="signal peptide" evidence="1">
    <location>
        <begin position="1"/>
        <end position="25"/>
    </location>
</feature>